<evidence type="ECO:0000313" key="1">
    <source>
        <dbReference type="EMBL" id="MBL0370888.1"/>
    </source>
</evidence>
<comment type="caution">
    <text evidence="1">The sequence shown here is derived from an EMBL/GenBank/DDBJ whole genome shotgun (WGS) entry which is preliminary data.</text>
</comment>
<name>A0A936YIS3_9HYPH</name>
<reference evidence="1" key="1">
    <citation type="submission" date="2021-01" db="EMBL/GenBank/DDBJ databases">
        <title>Rhizobium sp. strain KVB221 16S ribosomal RNA gene Genome sequencing and assembly.</title>
        <authorList>
            <person name="Kang M."/>
        </authorList>
    </citation>
    <scope>NUCLEOTIDE SEQUENCE</scope>
    <source>
        <strain evidence="1">KVB221</strain>
    </source>
</reference>
<organism evidence="1 2">
    <name type="scientific">Rhizobium setariae</name>
    <dbReference type="NCBI Taxonomy" id="2801340"/>
    <lineage>
        <taxon>Bacteria</taxon>
        <taxon>Pseudomonadati</taxon>
        <taxon>Pseudomonadota</taxon>
        <taxon>Alphaproteobacteria</taxon>
        <taxon>Hyphomicrobiales</taxon>
        <taxon>Rhizobiaceae</taxon>
        <taxon>Rhizobium/Agrobacterium group</taxon>
        <taxon>Rhizobium</taxon>
    </lineage>
</organism>
<evidence type="ECO:0008006" key="3">
    <source>
        <dbReference type="Google" id="ProtNLM"/>
    </source>
</evidence>
<keyword evidence="2" id="KW-1185">Reference proteome</keyword>
<dbReference type="EMBL" id="JAEQNC010000001">
    <property type="protein sequence ID" value="MBL0370888.1"/>
    <property type="molecule type" value="Genomic_DNA"/>
</dbReference>
<evidence type="ECO:0000313" key="2">
    <source>
        <dbReference type="Proteomes" id="UP000633219"/>
    </source>
</evidence>
<dbReference type="RefSeq" id="WP_201652530.1">
    <property type="nucleotide sequence ID" value="NZ_JAEQNC010000001.1"/>
</dbReference>
<gene>
    <name evidence="1" type="ORF">JJB09_02495</name>
</gene>
<dbReference type="AlphaFoldDB" id="A0A936YIS3"/>
<protein>
    <recommendedName>
        <fullName evidence="3">DUF3102 domain-containing protein</fullName>
    </recommendedName>
</protein>
<dbReference type="Proteomes" id="UP000633219">
    <property type="component" value="Unassembled WGS sequence"/>
</dbReference>
<accession>A0A936YIS3</accession>
<proteinExistence type="predicted"/>
<sequence>MQKNTHKTQAAAATTAELKASTAVRVPKALEVEPPLTPEQEQTLAHCAERIRALGRKSTEQTFEYGEELAMVQAILPDKKFGHWLKTNAGISTKAAKNYTRVHKELSGYRERLEKSAVASTAMFALLGADDQAIEGVLDTIETGERLTVAKIKTMVGAETKAEAPAVNVLDMPGRAGCVKIAEQRMKANIGLFSDLLAKILVAVEEAVAKYDSGERVTKSGLAEAIEFDARHASDLFGLTLAPLYMDAEHPRVNWSSSRYGQSSTWGRLQAALHQLGGSGVWPTNAAFKTWIVDEVYPLLKFAVRGEPVAGGMPIDGEAVDTAAEAAAIHAAERQALDMSRVRIDPPEPQPGNVVELPQRQQVRMVAEALEA</sequence>